<dbReference type="EMBL" id="AFQD01000567">
    <property type="protein sequence ID" value="EGQ77379.1"/>
    <property type="molecule type" value="Genomic_DNA"/>
</dbReference>
<organism evidence="2 3">
    <name type="scientific">Fusobacterium animalis ATCC 51191</name>
    <dbReference type="NCBI Taxonomy" id="997347"/>
    <lineage>
        <taxon>Bacteria</taxon>
        <taxon>Fusobacteriati</taxon>
        <taxon>Fusobacteriota</taxon>
        <taxon>Fusobacteriia</taxon>
        <taxon>Fusobacteriales</taxon>
        <taxon>Fusobacteriaceae</taxon>
        <taxon>Fusobacterium</taxon>
    </lineage>
</organism>
<dbReference type="HOGENOM" id="CLU_026290_0_0_0"/>
<gene>
    <name evidence="2" type="ORF">HMPREF9094_2512</name>
</gene>
<dbReference type="AlphaFoldDB" id="F9ERF7"/>
<accession>F9ERF7</accession>
<evidence type="ECO:0000259" key="1">
    <source>
        <dbReference type="Pfam" id="PF10592"/>
    </source>
</evidence>
<dbReference type="InterPro" id="IPR018891">
    <property type="entry name" value="AIPR_C"/>
</dbReference>
<evidence type="ECO:0000313" key="2">
    <source>
        <dbReference type="EMBL" id="EGQ77379.1"/>
    </source>
</evidence>
<feature type="domain" description="Abortive phage infection protein C-terminal" evidence="1">
    <location>
        <begin position="39"/>
        <end position="282"/>
    </location>
</feature>
<reference evidence="2 3" key="1">
    <citation type="submission" date="2011-05" db="EMBL/GenBank/DDBJ databases">
        <authorList>
            <person name="Muzny D."/>
            <person name="Qin X."/>
            <person name="Deng J."/>
            <person name="Jiang H."/>
            <person name="Liu Y."/>
            <person name="Qu J."/>
            <person name="Song X.-Z."/>
            <person name="Zhang L."/>
            <person name="Thornton R."/>
            <person name="Coyle M."/>
            <person name="Francisco L."/>
            <person name="Jackson L."/>
            <person name="Javaid M."/>
            <person name="Korchina V."/>
            <person name="Kovar C."/>
            <person name="Mata R."/>
            <person name="Mathew T."/>
            <person name="Ngo R."/>
            <person name="Nguyen L."/>
            <person name="Nguyen N."/>
            <person name="Okwuonu G."/>
            <person name="Ongeri F."/>
            <person name="Pham C."/>
            <person name="Simmons D."/>
            <person name="Wilczek-Boney K."/>
            <person name="Hale W."/>
            <person name="Jakkamsetti A."/>
            <person name="Pham P."/>
            <person name="Ruth R."/>
            <person name="San Lucas F."/>
            <person name="Warren J."/>
            <person name="Zhang J."/>
            <person name="Zhao Z."/>
            <person name="Zhou C."/>
            <person name="Zhu D."/>
            <person name="Lee S."/>
            <person name="Bess C."/>
            <person name="Blankenburg K."/>
            <person name="Forbes L."/>
            <person name="Fu Q."/>
            <person name="Gubbala S."/>
            <person name="Hirani K."/>
            <person name="Jayaseelan J.C."/>
            <person name="Lara F."/>
            <person name="Munidasa M."/>
            <person name="Palculict T."/>
            <person name="Patil S."/>
            <person name="Pu L.-L."/>
            <person name="Saada N."/>
            <person name="Tang L."/>
            <person name="Weissenberger G."/>
            <person name="Zhu Y."/>
            <person name="Hemphill L."/>
            <person name="Shang Y."/>
            <person name="Youmans B."/>
            <person name="Ayvaz T."/>
            <person name="Ross M."/>
            <person name="Santibanez J."/>
            <person name="Aqrawi P."/>
            <person name="Gross S."/>
            <person name="Joshi V."/>
            <person name="Fowler G."/>
            <person name="Nazareth L."/>
            <person name="Reid J."/>
            <person name="Worley K."/>
            <person name="Petrosino J."/>
            <person name="Highlander S."/>
            <person name="Gibbs R."/>
        </authorList>
    </citation>
    <scope>NUCLEOTIDE SEQUENCE [LARGE SCALE GENOMIC DNA]</scope>
    <source>
        <strain evidence="2 3">ATCC 51191</strain>
    </source>
</reference>
<protein>
    <recommendedName>
        <fullName evidence="1">Abortive phage infection protein C-terminal domain-containing protein</fullName>
    </recommendedName>
</protein>
<keyword evidence="3" id="KW-1185">Reference proteome</keyword>
<proteinExistence type="predicted"/>
<sequence>MYYFRKIEGIKEAYIGYLTGSDYLKVICDNNYEIRRRIFYENVRDYQGLKNKVNQEIRETINNPSTRGQFVLLNNGVTIITKSVTSLGANTFELSDFQIVNGCQTSNEIYNCKEVAADIYVPVKIIYTTDTDIISNIVKATNRQSPVPEEAFITLNKYHKELQLLFNQYSKEMPLELFYERRSGEENDIREKYGDYQIVTLHGIVRAFESVYFQNPHIILKTNPANILKNKENSLFDSKHKGEIYYIASYLFAKFVYLQQQRFFSSYDYALRFYIIMVVRILMVK</sequence>
<name>F9ERF7_9FUSO</name>
<feature type="non-terminal residue" evidence="2">
    <location>
        <position position="285"/>
    </location>
</feature>
<evidence type="ECO:0000313" key="3">
    <source>
        <dbReference type="Proteomes" id="UP000005392"/>
    </source>
</evidence>
<dbReference type="Pfam" id="PF10592">
    <property type="entry name" value="AIPR"/>
    <property type="match status" value="1"/>
</dbReference>
<dbReference type="Proteomes" id="UP000005392">
    <property type="component" value="Unassembled WGS sequence"/>
</dbReference>
<comment type="caution">
    <text evidence="2">The sequence shown here is derived from an EMBL/GenBank/DDBJ whole genome shotgun (WGS) entry which is preliminary data.</text>
</comment>